<dbReference type="SUPFAM" id="SSF56935">
    <property type="entry name" value="Porins"/>
    <property type="match status" value="1"/>
</dbReference>
<name>A0A7Y0AHH6_9BACT</name>
<dbReference type="AlphaFoldDB" id="A0A7Y0AHH6"/>
<dbReference type="InterPro" id="IPR013784">
    <property type="entry name" value="Carb-bd-like_fold"/>
</dbReference>
<dbReference type="InterPro" id="IPR037066">
    <property type="entry name" value="Plug_dom_sf"/>
</dbReference>
<dbReference type="Proteomes" id="UP000559626">
    <property type="component" value="Unassembled WGS sequence"/>
</dbReference>
<keyword evidence="3" id="KW-1185">Reference proteome</keyword>
<gene>
    <name evidence="2" type="ORF">HHL22_19910</name>
</gene>
<evidence type="ECO:0000313" key="2">
    <source>
        <dbReference type="EMBL" id="NML67474.1"/>
    </source>
</evidence>
<protein>
    <submittedName>
        <fullName evidence="2">Outer membrane beta-barrel protein</fullName>
    </submittedName>
</protein>
<dbReference type="Pfam" id="PF13620">
    <property type="entry name" value="CarboxypepD_reg"/>
    <property type="match status" value="1"/>
</dbReference>
<dbReference type="SUPFAM" id="SSF49452">
    <property type="entry name" value="Starch-binding domain-like"/>
    <property type="match status" value="1"/>
</dbReference>
<dbReference type="Gene3D" id="2.170.130.10">
    <property type="entry name" value="TonB-dependent receptor, plug domain"/>
    <property type="match status" value="1"/>
</dbReference>
<reference evidence="2 3" key="1">
    <citation type="submission" date="2020-04" db="EMBL/GenBank/DDBJ databases">
        <title>Hymenobacter polaris sp. nov., isolated from Arctic soil.</title>
        <authorList>
            <person name="Dahal R.H."/>
        </authorList>
    </citation>
    <scope>NUCLEOTIDE SEQUENCE [LARGE SCALE GENOMIC DNA]</scope>
    <source>
        <strain evidence="2 3">RP-2-7</strain>
    </source>
</reference>
<dbReference type="EMBL" id="JABBGH010000003">
    <property type="protein sequence ID" value="NML67474.1"/>
    <property type="molecule type" value="Genomic_DNA"/>
</dbReference>
<feature type="domain" description="Outer membrane protein beta-barrel" evidence="1">
    <location>
        <begin position="406"/>
        <end position="799"/>
    </location>
</feature>
<dbReference type="InterPro" id="IPR041700">
    <property type="entry name" value="OMP_b-brl_3"/>
</dbReference>
<dbReference type="Gene3D" id="2.60.40.1120">
    <property type="entry name" value="Carboxypeptidase-like, regulatory domain"/>
    <property type="match status" value="1"/>
</dbReference>
<proteinExistence type="predicted"/>
<sequence>MSLIELLRAGLEIIYKRLGSWALLIGLLLPLAARAQSGLAVRGTVADGRNAPLELATVTLHRAADSVVVKTEFSDATGKFLLQSPAAGRYRVSVAQVGYARYWSAPLDLGLGDAPAPAPLLIVLQASAATALQEVTVTARKPLYEPSPRGTLVNVADNPLSAGATTLDVLGRSPGVTLDAGSNLALRGRQGLLVVIDGRRTPLAGAELADYLRALPADQIQSLELLTNPPAQYDAQGGAGVIVINLKKDQRLGTNGSANASYGQGRYGKLAAGLSLNSRGKKYNLYGNYAYADRRNFTDIDFARTFTEQLLRRPAASSVLSTDQVLHLRSHTAKVGLDLNLSKRTLLGAAVSGLVSQVNSHTDNQTQLLYGTSSEHFSSFNDLSTWRPSLTANLNFKHSFADSATARSLSADADVARYHTARRNDLTTYFDAPSQAASLLHGDQGSTLIIRAAKLDYAQPLPHRLRLEAGAKATLVTSDNNVTFITTQQGVSAVDTAISKPFYYRENVNAAYATLRGTLAGTSFQAGLRAEQTNLRADQGPRPLREQHYLQLFPNLLLERALNKNNSLTLAVARRVERPSYLQLNPLRAYLDATSYAAGNPYLVAETTTNVELTHRYKNTLSTALAYARSSQPIVNVIQPAPDGGYLVVSQPANLSTRDFYTLALTAPLMPRPWWNLYANVLGYYNHYTGTLAGTALDRGGFGAELTLNNSFTLPHGWAAELNGSYESRQVYNYQNISDRGQVSVGVQKSMWQKQGTLRLSVTDIFYTQPYQVISTYDTFNERYYTRQDTRVATLSLSYRFGNSKVAAARKRAAGAEDELRRAAAGQ</sequence>
<dbReference type="RefSeq" id="WP_169533136.1">
    <property type="nucleotide sequence ID" value="NZ_JABBGH010000003.1"/>
</dbReference>
<evidence type="ECO:0000313" key="3">
    <source>
        <dbReference type="Proteomes" id="UP000559626"/>
    </source>
</evidence>
<evidence type="ECO:0000259" key="1">
    <source>
        <dbReference type="Pfam" id="PF14905"/>
    </source>
</evidence>
<dbReference type="GO" id="GO:0030246">
    <property type="term" value="F:carbohydrate binding"/>
    <property type="evidence" value="ECO:0007669"/>
    <property type="project" value="InterPro"/>
</dbReference>
<dbReference type="Pfam" id="PF14905">
    <property type="entry name" value="OMP_b-brl_3"/>
    <property type="match status" value="1"/>
</dbReference>
<organism evidence="2 3">
    <name type="scientific">Hymenobacter polaris</name>
    <dbReference type="NCBI Taxonomy" id="2682546"/>
    <lineage>
        <taxon>Bacteria</taxon>
        <taxon>Pseudomonadati</taxon>
        <taxon>Bacteroidota</taxon>
        <taxon>Cytophagia</taxon>
        <taxon>Cytophagales</taxon>
        <taxon>Hymenobacteraceae</taxon>
        <taxon>Hymenobacter</taxon>
    </lineage>
</organism>
<comment type="caution">
    <text evidence="2">The sequence shown here is derived from an EMBL/GenBank/DDBJ whole genome shotgun (WGS) entry which is preliminary data.</text>
</comment>
<accession>A0A7Y0AHH6</accession>